<sequence length="60" mass="6793">TAVINVGDEKSAINACNSKIEVKGETLTVKPFMFNGNNQRWKRSRKSGHQEQNPAKKMKF</sequence>
<feature type="non-terminal residue" evidence="2">
    <location>
        <position position="1"/>
    </location>
</feature>
<accession>A0A8X6UCB4</accession>
<proteinExistence type="predicted"/>
<feature type="region of interest" description="Disordered" evidence="1">
    <location>
        <begin position="35"/>
        <end position="60"/>
    </location>
</feature>
<reference evidence="2" key="1">
    <citation type="submission" date="2020-08" db="EMBL/GenBank/DDBJ databases">
        <title>Multicomponent nature underlies the extraordinary mechanical properties of spider dragline silk.</title>
        <authorList>
            <person name="Kono N."/>
            <person name="Nakamura H."/>
            <person name="Mori M."/>
            <person name="Yoshida Y."/>
            <person name="Ohtoshi R."/>
            <person name="Malay A.D."/>
            <person name="Moran D.A.P."/>
            <person name="Tomita M."/>
            <person name="Numata K."/>
            <person name="Arakawa K."/>
        </authorList>
    </citation>
    <scope>NUCLEOTIDE SEQUENCE</scope>
</reference>
<evidence type="ECO:0000313" key="3">
    <source>
        <dbReference type="Proteomes" id="UP000887013"/>
    </source>
</evidence>
<dbReference type="EMBL" id="BMAW01126378">
    <property type="protein sequence ID" value="GFU16474.1"/>
    <property type="molecule type" value="Genomic_DNA"/>
</dbReference>
<name>A0A8X6UCB4_NEPPI</name>
<evidence type="ECO:0000313" key="2">
    <source>
        <dbReference type="EMBL" id="GFU16474.1"/>
    </source>
</evidence>
<comment type="caution">
    <text evidence="2">The sequence shown here is derived from an EMBL/GenBank/DDBJ whole genome shotgun (WGS) entry which is preliminary data.</text>
</comment>
<gene>
    <name evidence="2" type="ORF">NPIL_646151</name>
</gene>
<organism evidence="2 3">
    <name type="scientific">Nephila pilipes</name>
    <name type="common">Giant wood spider</name>
    <name type="synonym">Nephila maculata</name>
    <dbReference type="NCBI Taxonomy" id="299642"/>
    <lineage>
        <taxon>Eukaryota</taxon>
        <taxon>Metazoa</taxon>
        <taxon>Ecdysozoa</taxon>
        <taxon>Arthropoda</taxon>
        <taxon>Chelicerata</taxon>
        <taxon>Arachnida</taxon>
        <taxon>Araneae</taxon>
        <taxon>Araneomorphae</taxon>
        <taxon>Entelegynae</taxon>
        <taxon>Araneoidea</taxon>
        <taxon>Nephilidae</taxon>
        <taxon>Nephila</taxon>
    </lineage>
</organism>
<evidence type="ECO:0000256" key="1">
    <source>
        <dbReference type="SAM" id="MobiDB-lite"/>
    </source>
</evidence>
<dbReference type="AlphaFoldDB" id="A0A8X6UCB4"/>
<protein>
    <submittedName>
        <fullName evidence="2">Uncharacterized protein</fullName>
    </submittedName>
</protein>
<keyword evidence="3" id="KW-1185">Reference proteome</keyword>
<dbReference type="Proteomes" id="UP000887013">
    <property type="component" value="Unassembled WGS sequence"/>
</dbReference>